<name>A0A517Y575_9BACT</name>
<dbReference type="RefSeq" id="WP_145084277.1">
    <property type="nucleotide sequence ID" value="NZ_CP036274.1"/>
</dbReference>
<reference evidence="3 4" key="1">
    <citation type="submission" date="2019-02" db="EMBL/GenBank/DDBJ databases">
        <title>Deep-cultivation of Planctomycetes and their phenomic and genomic characterization uncovers novel biology.</title>
        <authorList>
            <person name="Wiegand S."/>
            <person name="Jogler M."/>
            <person name="Boedeker C."/>
            <person name="Pinto D."/>
            <person name="Vollmers J."/>
            <person name="Rivas-Marin E."/>
            <person name="Kohn T."/>
            <person name="Peeters S.H."/>
            <person name="Heuer A."/>
            <person name="Rast P."/>
            <person name="Oberbeckmann S."/>
            <person name="Bunk B."/>
            <person name="Jeske O."/>
            <person name="Meyerdierks A."/>
            <person name="Storesund J.E."/>
            <person name="Kallscheuer N."/>
            <person name="Luecker S."/>
            <person name="Lage O.M."/>
            <person name="Pohl T."/>
            <person name="Merkel B.J."/>
            <person name="Hornburger P."/>
            <person name="Mueller R.-W."/>
            <person name="Bruemmer F."/>
            <person name="Labrenz M."/>
            <person name="Spormann A.M."/>
            <person name="Op den Camp H."/>
            <person name="Overmann J."/>
            <person name="Amann R."/>
            <person name="Jetten M.S.M."/>
            <person name="Mascher T."/>
            <person name="Medema M.H."/>
            <person name="Devos D.P."/>
            <person name="Kaster A.-K."/>
            <person name="Ovreas L."/>
            <person name="Rohde M."/>
            <person name="Galperin M.Y."/>
            <person name="Jogler C."/>
        </authorList>
    </citation>
    <scope>NUCLEOTIDE SEQUENCE [LARGE SCALE GENOMIC DNA]</scope>
    <source>
        <strain evidence="3 4">ETA_A8</strain>
    </source>
</reference>
<accession>A0A517Y575</accession>
<dbReference type="OrthoDB" id="268602at2"/>
<gene>
    <name evidence="3" type="ORF">ETAA8_04610</name>
</gene>
<dbReference type="GO" id="GO:0016787">
    <property type="term" value="F:hydrolase activity"/>
    <property type="evidence" value="ECO:0007669"/>
    <property type="project" value="InterPro"/>
</dbReference>
<evidence type="ECO:0000259" key="2">
    <source>
        <dbReference type="Pfam" id="PF06439"/>
    </source>
</evidence>
<dbReference type="Proteomes" id="UP000315017">
    <property type="component" value="Chromosome"/>
</dbReference>
<feature type="signal peptide" evidence="1">
    <location>
        <begin position="1"/>
        <end position="22"/>
    </location>
</feature>
<dbReference type="Pfam" id="PF06439">
    <property type="entry name" value="3keto-disac_hyd"/>
    <property type="match status" value="1"/>
</dbReference>
<dbReference type="EMBL" id="CP036274">
    <property type="protein sequence ID" value="QDU25393.1"/>
    <property type="molecule type" value="Genomic_DNA"/>
</dbReference>
<dbReference type="InterPro" id="IPR010496">
    <property type="entry name" value="AL/BT2_dom"/>
</dbReference>
<organism evidence="3 4">
    <name type="scientific">Anatilimnocola aggregata</name>
    <dbReference type="NCBI Taxonomy" id="2528021"/>
    <lineage>
        <taxon>Bacteria</taxon>
        <taxon>Pseudomonadati</taxon>
        <taxon>Planctomycetota</taxon>
        <taxon>Planctomycetia</taxon>
        <taxon>Pirellulales</taxon>
        <taxon>Pirellulaceae</taxon>
        <taxon>Anatilimnocola</taxon>
    </lineage>
</organism>
<keyword evidence="1" id="KW-0732">Signal</keyword>
<proteinExistence type="predicted"/>
<feature type="chain" id="PRO_5021986981" description="3-keto-alpha-glucoside-1,2-lyase/3-keto-2-hydroxy-glucal hydratase domain-containing protein" evidence="1">
    <location>
        <begin position="23"/>
        <end position="236"/>
    </location>
</feature>
<protein>
    <recommendedName>
        <fullName evidence="2">3-keto-alpha-glucoside-1,2-lyase/3-keto-2-hydroxy-glucal hydratase domain-containing protein</fullName>
    </recommendedName>
</protein>
<keyword evidence="4" id="KW-1185">Reference proteome</keyword>
<evidence type="ECO:0000313" key="4">
    <source>
        <dbReference type="Proteomes" id="UP000315017"/>
    </source>
</evidence>
<dbReference type="KEGG" id="aagg:ETAA8_04610"/>
<evidence type="ECO:0000256" key="1">
    <source>
        <dbReference type="SAM" id="SignalP"/>
    </source>
</evidence>
<dbReference type="Gene3D" id="2.60.120.560">
    <property type="entry name" value="Exo-inulinase, domain 1"/>
    <property type="match status" value="1"/>
</dbReference>
<sequence precursor="true">MQHCFRFFSLLSLLIAPAVVLAADDWSTSVTFPASEKPVPLFNGKDLTGWHGNTGADGTKEYFKVKDGVIVARNEKDAAPKVSNYLLTDKNYRNFRLIFEGKLAESGMHSGIAIWGKQFTKDAEKNSYQGHLVMFPSGWGFYDLFRRNSIYKDDGRAKKADNKDWNQMEILAIGDRIRLAVNGQEVADWRDPKPELCEAGPLGLQLHSNTVAQEVRFRGLILSENPEDRLITLKSE</sequence>
<evidence type="ECO:0000313" key="3">
    <source>
        <dbReference type="EMBL" id="QDU25393.1"/>
    </source>
</evidence>
<dbReference type="AlphaFoldDB" id="A0A517Y575"/>
<feature type="domain" description="3-keto-alpha-glucoside-1,2-lyase/3-keto-2-hydroxy-glucal hydratase" evidence="2">
    <location>
        <begin position="38"/>
        <end position="218"/>
    </location>
</feature>